<dbReference type="OrthoDB" id="2019572at2759"/>
<evidence type="ECO:0000313" key="4">
    <source>
        <dbReference type="Proteomes" id="UP000813427"/>
    </source>
</evidence>
<reference evidence="3" key="1">
    <citation type="journal article" date="2021" name="Nat. Commun.">
        <title>Genetic determinants of endophytism in the Arabidopsis root mycobiome.</title>
        <authorList>
            <person name="Mesny F."/>
            <person name="Miyauchi S."/>
            <person name="Thiergart T."/>
            <person name="Pickel B."/>
            <person name="Atanasova L."/>
            <person name="Karlsson M."/>
            <person name="Huettel B."/>
            <person name="Barry K.W."/>
            <person name="Haridas S."/>
            <person name="Chen C."/>
            <person name="Bauer D."/>
            <person name="Andreopoulos W."/>
            <person name="Pangilinan J."/>
            <person name="LaButti K."/>
            <person name="Riley R."/>
            <person name="Lipzen A."/>
            <person name="Clum A."/>
            <person name="Drula E."/>
            <person name="Henrissat B."/>
            <person name="Kohler A."/>
            <person name="Grigoriev I.V."/>
            <person name="Martin F.M."/>
            <person name="Hacquard S."/>
        </authorList>
    </citation>
    <scope>NUCLEOTIDE SEQUENCE</scope>
    <source>
        <strain evidence="3">MPI-SDFR-AT-0068</strain>
    </source>
</reference>
<sequence length="741" mass="77483">MKMEYFLTTKEKKVIICLCVKSVIFAIWALLLSPGTRIKIVTTGDGNLLANAVISGPGITIVSGPFTGSLASAGTFTNGPFGIGSGIILTTGFASGALPKGDNQIASNTPASETYYVADTYDGAIFTVNLDTGPGFNGVLVQLIIASTEDGNTLYDDSSPPLLFGVPASQGSYILVLAIYDFTDESYDSHLMINVQGCTDCNQPIKIDYVTTTTTVGANVAMSTTSTIQASVTVSGTFIVTVQAKETTTTTAGETTATTVELTTTATEAVTTTAEVEATTTTDAKITTTEQGQPPTTTETSAVTPSEVEATTTTHTNTSTTTTTIDMSTTINSLTDTKETGSIVTAATTNPTLSSIDTTEQSVSTPTTTAIATIPRTEESISTSLDAFSLTPISLETQSPAIDSTTTSVTMQSVTASQSSPRARNLGTIGWYAYTGCLGSIKSFPSFKEVATNPDMVTEKCVGLAAGSNYIRIYQRSCYAADSLSGADFVPNATCDLLCPGNPTLFCGGDVVTGITYPTIETVHLTKRFNYTRTAAANTVTTVTYANVHPNNPGYLVTTQVPVTLVYTPCNCDHQVYPPVDMTTIITPCHACGANRENSVTLTSPTAAHEAGSAKSGYPHEVSNSGHKITEHEIYSEVNSFAGPKPTLGQHAGPSPVHGSPKPNGQDSPKPNDQGKPQPLRANAPRSVITVPDTSAALEPSRPLPTNADQHAASKTWTTEQHAPGQVQKPEATQIFHPAAP</sequence>
<gene>
    <name evidence="3" type="ORF">BKA59DRAFT_534321</name>
</gene>
<name>A0A8K0RS02_9HYPO</name>
<protein>
    <recommendedName>
        <fullName evidence="5">WSC domain-containing protein</fullName>
    </recommendedName>
</protein>
<feature type="compositionally biased region" description="Low complexity" evidence="1">
    <location>
        <begin position="287"/>
        <end position="300"/>
    </location>
</feature>
<keyword evidence="2" id="KW-0472">Membrane</keyword>
<organism evidence="3 4">
    <name type="scientific">Fusarium tricinctum</name>
    <dbReference type="NCBI Taxonomy" id="61284"/>
    <lineage>
        <taxon>Eukaryota</taxon>
        <taxon>Fungi</taxon>
        <taxon>Dikarya</taxon>
        <taxon>Ascomycota</taxon>
        <taxon>Pezizomycotina</taxon>
        <taxon>Sordariomycetes</taxon>
        <taxon>Hypocreomycetidae</taxon>
        <taxon>Hypocreales</taxon>
        <taxon>Nectriaceae</taxon>
        <taxon>Fusarium</taxon>
        <taxon>Fusarium tricinctum species complex</taxon>
    </lineage>
</organism>
<evidence type="ECO:0008006" key="5">
    <source>
        <dbReference type="Google" id="ProtNLM"/>
    </source>
</evidence>
<dbReference type="Proteomes" id="UP000813427">
    <property type="component" value="Unassembled WGS sequence"/>
</dbReference>
<dbReference type="EMBL" id="JAGPXF010000007">
    <property type="protein sequence ID" value="KAH7236628.1"/>
    <property type="molecule type" value="Genomic_DNA"/>
</dbReference>
<accession>A0A8K0RS02</accession>
<keyword evidence="2" id="KW-0812">Transmembrane</keyword>
<dbReference type="AlphaFoldDB" id="A0A8K0RS02"/>
<feature type="region of interest" description="Disordered" evidence="1">
    <location>
        <begin position="287"/>
        <end position="320"/>
    </location>
</feature>
<proteinExistence type="predicted"/>
<keyword evidence="2" id="KW-1133">Transmembrane helix</keyword>
<evidence type="ECO:0000256" key="1">
    <source>
        <dbReference type="SAM" id="MobiDB-lite"/>
    </source>
</evidence>
<comment type="caution">
    <text evidence="3">The sequence shown here is derived from an EMBL/GenBank/DDBJ whole genome shotgun (WGS) entry which is preliminary data.</text>
</comment>
<keyword evidence="4" id="KW-1185">Reference proteome</keyword>
<feature type="region of interest" description="Disordered" evidence="1">
    <location>
        <begin position="603"/>
        <end position="625"/>
    </location>
</feature>
<feature type="compositionally biased region" description="Polar residues" evidence="1">
    <location>
        <begin position="707"/>
        <end position="721"/>
    </location>
</feature>
<feature type="transmembrane region" description="Helical" evidence="2">
    <location>
        <begin position="12"/>
        <end position="31"/>
    </location>
</feature>
<evidence type="ECO:0000313" key="3">
    <source>
        <dbReference type="EMBL" id="KAH7236628.1"/>
    </source>
</evidence>
<feature type="compositionally biased region" description="Low complexity" evidence="1">
    <location>
        <begin position="311"/>
        <end position="320"/>
    </location>
</feature>
<feature type="region of interest" description="Disordered" evidence="1">
    <location>
        <begin position="640"/>
        <end position="741"/>
    </location>
</feature>
<evidence type="ECO:0000256" key="2">
    <source>
        <dbReference type="SAM" id="Phobius"/>
    </source>
</evidence>